<name>A0A9W8ZRB5_9AGAR</name>
<dbReference type="EMBL" id="JANVFS010000055">
    <property type="protein sequence ID" value="KAJ4464883.1"/>
    <property type="molecule type" value="Genomic_DNA"/>
</dbReference>
<proteinExistence type="predicted"/>
<protein>
    <submittedName>
        <fullName evidence="3">Uncharacterized protein</fullName>
    </submittedName>
</protein>
<comment type="caution">
    <text evidence="3">The sequence shown here is derived from an EMBL/GenBank/DDBJ whole genome shotgun (WGS) entry which is preliminary data.</text>
</comment>
<dbReference type="AlphaFoldDB" id="A0A9W8ZRB5"/>
<sequence length="317" mass="34962">MVYTRTVLSTFLVVGNACVFAAPVSESNTGGLATSVPEISSLRSSSGPGREGSSNSGELKNNKRSSLQHGSPDPWSPASTATGLESLDREDSLAPYGTPTNPPDRSAPHPAPNSDPLIDSNTHKKEIKQRINNLVRYGPLRERAQELLSNEHPPQPYLWNIFLSIFRHPSHDYDHVLIKCDDLLTDLKDVPDTTIQLQAILLWIIPAITQTDRGTLKLVAGKLKGDPQDKARIQWGQCIHTMYSKYEIMFTQAGNMRSRALDDVSERQELRLSARDTQDPHCCGSESKCATRVGGPKSPSTGGIKHRRRRAYGDDLD</sequence>
<feature type="signal peptide" evidence="2">
    <location>
        <begin position="1"/>
        <end position="21"/>
    </location>
</feature>
<gene>
    <name evidence="3" type="ORF">C8J55DRAFT_529461</name>
</gene>
<feature type="region of interest" description="Disordered" evidence="1">
    <location>
        <begin position="27"/>
        <end position="124"/>
    </location>
</feature>
<evidence type="ECO:0000313" key="4">
    <source>
        <dbReference type="Proteomes" id="UP001150238"/>
    </source>
</evidence>
<organism evidence="3 4">
    <name type="scientific">Lentinula lateritia</name>
    <dbReference type="NCBI Taxonomy" id="40482"/>
    <lineage>
        <taxon>Eukaryota</taxon>
        <taxon>Fungi</taxon>
        <taxon>Dikarya</taxon>
        <taxon>Basidiomycota</taxon>
        <taxon>Agaricomycotina</taxon>
        <taxon>Agaricomycetes</taxon>
        <taxon>Agaricomycetidae</taxon>
        <taxon>Agaricales</taxon>
        <taxon>Marasmiineae</taxon>
        <taxon>Omphalotaceae</taxon>
        <taxon>Lentinula</taxon>
    </lineage>
</organism>
<feature type="compositionally biased region" description="Low complexity" evidence="1">
    <location>
        <begin position="40"/>
        <end position="58"/>
    </location>
</feature>
<feature type="chain" id="PRO_5040829634" evidence="2">
    <location>
        <begin position="22"/>
        <end position="317"/>
    </location>
</feature>
<accession>A0A9W8ZRB5</accession>
<feature type="region of interest" description="Disordered" evidence="1">
    <location>
        <begin position="272"/>
        <end position="317"/>
    </location>
</feature>
<reference evidence="3" key="2">
    <citation type="journal article" date="2023" name="Proc. Natl. Acad. Sci. U.S.A.">
        <title>A global phylogenomic analysis of the shiitake genus Lentinula.</title>
        <authorList>
            <person name="Sierra-Patev S."/>
            <person name="Min B."/>
            <person name="Naranjo-Ortiz M."/>
            <person name="Looney B."/>
            <person name="Konkel Z."/>
            <person name="Slot J.C."/>
            <person name="Sakamoto Y."/>
            <person name="Steenwyk J.L."/>
            <person name="Rokas A."/>
            <person name="Carro J."/>
            <person name="Camarero S."/>
            <person name="Ferreira P."/>
            <person name="Molpeceres G."/>
            <person name="Ruiz-Duenas F.J."/>
            <person name="Serrano A."/>
            <person name="Henrissat B."/>
            <person name="Drula E."/>
            <person name="Hughes K.W."/>
            <person name="Mata J.L."/>
            <person name="Ishikawa N.K."/>
            <person name="Vargas-Isla R."/>
            <person name="Ushijima S."/>
            <person name="Smith C.A."/>
            <person name="Donoghue J."/>
            <person name="Ahrendt S."/>
            <person name="Andreopoulos W."/>
            <person name="He G."/>
            <person name="LaButti K."/>
            <person name="Lipzen A."/>
            <person name="Ng V."/>
            <person name="Riley R."/>
            <person name="Sandor L."/>
            <person name="Barry K."/>
            <person name="Martinez A.T."/>
            <person name="Xiao Y."/>
            <person name="Gibbons J.G."/>
            <person name="Terashima K."/>
            <person name="Grigoriev I.V."/>
            <person name="Hibbett D."/>
        </authorList>
    </citation>
    <scope>NUCLEOTIDE SEQUENCE</scope>
    <source>
        <strain evidence="3">Sp2 HRB7682 ss15</strain>
    </source>
</reference>
<dbReference type="Proteomes" id="UP001150238">
    <property type="component" value="Unassembled WGS sequence"/>
</dbReference>
<evidence type="ECO:0000313" key="3">
    <source>
        <dbReference type="EMBL" id="KAJ4464883.1"/>
    </source>
</evidence>
<evidence type="ECO:0000256" key="1">
    <source>
        <dbReference type="SAM" id="MobiDB-lite"/>
    </source>
</evidence>
<evidence type="ECO:0000256" key="2">
    <source>
        <dbReference type="SAM" id="SignalP"/>
    </source>
</evidence>
<reference evidence="3" key="1">
    <citation type="submission" date="2022-08" db="EMBL/GenBank/DDBJ databases">
        <authorList>
            <consortium name="DOE Joint Genome Institute"/>
            <person name="Min B."/>
            <person name="Riley R."/>
            <person name="Sierra-Patev S."/>
            <person name="Naranjo-Ortiz M."/>
            <person name="Looney B."/>
            <person name="Konkel Z."/>
            <person name="Slot J.C."/>
            <person name="Sakamoto Y."/>
            <person name="Steenwyk J.L."/>
            <person name="Rokas A."/>
            <person name="Carro J."/>
            <person name="Camarero S."/>
            <person name="Ferreira P."/>
            <person name="Molpeceres G."/>
            <person name="Ruiz-Duenas F.J."/>
            <person name="Serrano A."/>
            <person name="Henrissat B."/>
            <person name="Drula E."/>
            <person name="Hughes K.W."/>
            <person name="Mata J.L."/>
            <person name="Ishikawa N.K."/>
            <person name="Vargas-Isla R."/>
            <person name="Ushijima S."/>
            <person name="Smith C.A."/>
            <person name="Ahrendt S."/>
            <person name="Andreopoulos W."/>
            <person name="He G."/>
            <person name="Labutti K."/>
            <person name="Lipzen A."/>
            <person name="Ng V."/>
            <person name="Sandor L."/>
            <person name="Barry K."/>
            <person name="Martinez A.T."/>
            <person name="Xiao Y."/>
            <person name="Gibbons J.G."/>
            <person name="Terashima K."/>
            <person name="Hibbett D.S."/>
            <person name="Grigoriev I.V."/>
        </authorList>
    </citation>
    <scope>NUCLEOTIDE SEQUENCE</scope>
    <source>
        <strain evidence="3">Sp2 HRB7682 ss15</strain>
    </source>
</reference>
<keyword evidence="2" id="KW-0732">Signal</keyword>